<feature type="non-terminal residue" evidence="2">
    <location>
        <position position="1"/>
    </location>
</feature>
<gene>
    <name evidence="2" type="ORF">HGM15179_020741</name>
</gene>
<proteinExistence type="predicted"/>
<keyword evidence="3" id="KW-1185">Reference proteome</keyword>
<dbReference type="Proteomes" id="UP000796761">
    <property type="component" value="Unassembled WGS sequence"/>
</dbReference>
<name>A0A8K1FYB6_9PASS</name>
<comment type="caution">
    <text evidence="2">The sequence shown here is derived from an EMBL/GenBank/DDBJ whole genome shotgun (WGS) entry which is preliminary data.</text>
</comment>
<accession>A0A8K1FYB6</accession>
<evidence type="ECO:0000313" key="2">
    <source>
        <dbReference type="EMBL" id="TRZ06366.1"/>
    </source>
</evidence>
<protein>
    <submittedName>
        <fullName evidence="2">Uncharacterized protein</fullName>
    </submittedName>
</protein>
<sequence length="62" mass="6535">FQAPSDSPGLPLPWGRPPEPRPREWAGGIPALPPPARHPAGARGRGGAPQGSRGSRRGPQWK</sequence>
<reference evidence="2" key="1">
    <citation type="submission" date="2019-04" db="EMBL/GenBank/DDBJ databases">
        <title>Genome assembly of Zosterops borbonicus 15179.</title>
        <authorList>
            <person name="Leroy T."/>
            <person name="Anselmetti Y."/>
            <person name="Tilak M.-K."/>
            <person name="Nabholz B."/>
        </authorList>
    </citation>
    <scope>NUCLEOTIDE SEQUENCE</scope>
    <source>
        <strain evidence="2">HGM_15179</strain>
        <tissue evidence="2">Muscle</tissue>
    </source>
</reference>
<evidence type="ECO:0000256" key="1">
    <source>
        <dbReference type="SAM" id="MobiDB-lite"/>
    </source>
</evidence>
<evidence type="ECO:0000313" key="3">
    <source>
        <dbReference type="Proteomes" id="UP000796761"/>
    </source>
</evidence>
<feature type="non-terminal residue" evidence="2">
    <location>
        <position position="62"/>
    </location>
</feature>
<dbReference type="EMBL" id="SWJQ01002590">
    <property type="protein sequence ID" value="TRZ06366.1"/>
    <property type="molecule type" value="Genomic_DNA"/>
</dbReference>
<feature type="region of interest" description="Disordered" evidence="1">
    <location>
        <begin position="1"/>
        <end position="62"/>
    </location>
</feature>
<dbReference type="AlphaFoldDB" id="A0A8K1FYB6"/>
<organism evidence="2 3">
    <name type="scientific">Zosterops borbonicus</name>
    <dbReference type="NCBI Taxonomy" id="364589"/>
    <lineage>
        <taxon>Eukaryota</taxon>
        <taxon>Metazoa</taxon>
        <taxon>Chordata</taxon>
        <taxon>Craniata</taxon>
        <taxon>Vertebrata</taxon>
        <taxon>Euteleostomi</taxon>
        <taxon>Archelosauria</taxon>
        <taxon>Archosauria</taxon>
        <taxon>Dinosauria</taxon>
        <taxon>Saurischia</taxon>
        <taxon>Theropoda</taxon>
        <taxon>Coelurosauria</taxon>
        <taxon>Aves</taxon>
        <taxon>Neognathae</taxon>
        <taxon>Neoaves</taxon>
        <taxon>Telluraves</taxon>
        <taxon>Australaves</taxon>
        <taxon>Passeriformes</taxon>
        <taxon>Sylvioidea</taxon>
        <taxon>Zosteropidae</taxon>
        <taxon>Zosterops</taxon>
    </lineage>
</organism>